<evidence type="ECO:0000313" key="15">
    <source>
        <dbReference type="EMBL" id="SJZ42970.1"/>
    </source>
</evidence>
<evidence type="ECO:0000256" key="6">
    <source>
        <dbReference type="ARBA" id="ARBA00023110"/>
    </source>
</evidence>
<dbReference type="PROSITE" id="PS50198">
    <property type="entry name" value="PPIC_PPIASE_2"/>
    <property type="match status" value="1"/>
</dbReference>
<evidence type="ECO:0000256" key="10">
    <source>
        <dbReference type="ARBA" id="ARBA00023288"/>
    </source>
</evidence>
<feature type="compositionally biased region" description="Acidic residues" evidence="12">
    <location>
        <begin position="318"/>
        <end position="345"/>
    </location>
</feature>
<evidence type="ECO:0000256" key="2">
    <source>
        <dbReference type="ARBA" id="ARBA00004193"/>
    </source>
</evidence>
<dbReference type="InterPro" id="IPR023058">
    <property type="entry name" value="PPIase_PpiC_CS"/>
</dbReference>
<feature type="domain" description="PpiC" evidence="14">
    <location>
        <begin position="156"/>
        <end position="246"/>
    </location>
</feature>
<dbReference type="PROSITE" id="PS51257">
    <property type="entry name" value="PROKAR_LIPOPROTEIN"/>
    <property type="match status" value="1"/>
</dbReference>
<proteinExistence type="inferred from homology"/>
<evidence type="ECO:0000256" key="8">
    <source>
        <dbReference type="ARBA" id="ARBA00023139"/>
    </source>
</evidence>
<dbReference type="InterPro" id="IPR027304">
    <property type="entry name" value="Trigger_fact/SurA_dom_sf"/>
</dbReference>
<dbReference type="SUPFAM" id="SSF54534">
    <property type="entry name" value="FKBP-like"/>
    <property type="match status" value="1"/>
</dbReference>
<dbReference type="AlphaFoldDB" id="A0A1T4KKP0"/>
<dbReference type="InterPro" id="IPR023059">
    <property type="entry name" value="Foldase_PrsA"/>
</dbReference>
<keyword evidence="7 11" id="KW-0472">Membrane</keyword>
<evidence type="ECO:0000313" key="16">
    <source>
        <dbReference type="Proteomes" id="UP000189941"/>
    </source>
</evidence>
<evidence type="ECO:0000256" key="11">
    <source>
        <dbReference type="HAMAP-Rule" id="MF_01145"/>
    </source>
</evidence>
<dbReference type="GO" id="GO:0006457">
    <property type="term" value="P:protein folding"/>
    <property type="evidence" value="ECO:0007669"/>
    <property type="project" value="UniProtKB-UniRule"/>
</dbReference>
<keyword evidence="16" id="KW-1185">Reference proteome</keyword>
<evidence type="ECO:0000256" key="5">
    <source>
        <dbReference type="ARBA" id="ARBA00022729"/>
    </source>
</evidence>
<dbReference type="Gene3D" id="3.10.50.40">
    <property type="match status" value="1"/>
</dbReference>
<evidence type="ECO:0000256" key="1">
    <source>
        <dbReference type="ARBA" id="ARBA00000971"/>
    </source>
</evidence>
<keyword evidence="6 11" id="KW-0697">Rotamase</keyword>
<dbReference type="HAMAP" id="MF_01145">
    <property type="entry name" value="Foldase_PrsA"/>
    <property type="match status" value="1"/>
</dbReference>
<dbReference type="PANTHER" id="PTHR47245">
    <property type="entry name" value="PEPTIDYLPROLYL ISOMERASE"/>
    <property type="match status" value="1"/>
</dbReference>
<sequence length="351" mass="38163">MKKSLVKVVTGSAVMFLLAGCTPTKANENTEATADSQSEVIATIGDETISLDDFYAELKAKAGTATLRSMIIQKVLTQNVDDAEALKKSADEEVNAQIESAGGEQVFQQLLAYQNLGSIDDFRESVYIRNLFQEVIGKNVDTSEEAIKAYYESDYAPKMEAQHILVETEEEANAVIERLNNGEKFEDLAKELSTDSSSADGGNLGEFSVGQMVPEFEEAVKSVASGELVPEPVKSQYGYHVINVINNGEKKPYDEVKDEVKQQYLDSKYNDSNLAYNIVGKFIKEKGVEIKDEDLKPALDELMAAIEAAEESAKAAEEAAEETTAEGESEETEAEGAAAEDEAAEETTVAE</sequence>
<dbReference type="PROSITE" id="PS01096">
    <property type="entry name" value="PPIC_PPIASE_1"/>
    <property type="match status" value="1"/>
</dbReference>
<feature type="region of interest" description="Disordered" evidence="12">
    <location>
        <begin position="309"/>
        <end position="351"/>
    </location>
</feature>
<dbReference type="SUPFAM" id="SSF109998">
    <property type="entry name" value="Triger factor/SurA peptide-binding domain-like"/>
    <property type="match status" value="1"/>
</dbReference>
<evidence type="ECO:0000256" key="3">
    <source>
        <dbReference type="ARBA" id="ARBA00006071"/>
    </source>
</evidence>
<dbReference type="STRING" id="1121925.SAMN02746011_00754"/>
<keyword evidence="8 11" id="KW-0564">Palmitate</keyword>
<dbReference type="Pfam" id="PF13616">
    <property type="entry name" value="Rotamase_3"/>
    <property type="match status" value="1"/>
</dbReference>
<name>A0A1T4KKP0_9LACT</name>
<reference evidence="16" key="1">
    <citation type="submission" date="2017-02" db="EMBL/GenBank/DDBJ databases">
        <authorList>
            <person name="Varghese N."/>
            <person name="Submissions S."/>
        </authorList>
    </citation>
    <scope>NUCLEOTIDE SEQUENCE [LARGE SCALE GENOMIC DNA]</scope>
    <source>
        <strain evidence="16">DSM 15739</strain>
    </source>
</reference>
<dbReference type="InterPro" id="IPR050245">
    <property type="entry name" value="PrsA_foldase"/>
</dbReference>
<organism evidence="15 16">
    <name type="scientific">Globicatella sulfidifaciens DSM 15739</name>
    <dbReference type="NCBI Taxonomy" id="1121925"/>
    <lineage>
        <taxon>Bacteria</taxon>
        <taxon>Bacillati</taxon>
        <taxon>Bacillota</taxon>
        <taxon>Bacilli</taxon>
        <taxon>Lactobacillales</taxon>
        <taxon>Aerococcaceae</taxon>
        <taxon>Globicatella</taxon>
    </lineage>
</organism>
<dbReference type="EC" id="5.2.1.8" evidence="11"/>
<comment type="catalytic activity">
    <reaction evidence="1 11">
        <text>[protein]-peptidylproline (omega=180) = [protein]-peptidylproline (omega=0)</text>
        <dbReference type="Rhea" id="RHEA:16237"/>
        <dbReference type="Rhea" id="RHEA-COMP:10747"/>
        <dbReference type="Rhea" id="RHEA-COMP:10748"/>
        <dbReference type="ChEBI" id="CHEBI:83833"/>
        <dbReference type="ChEBI" id="CHEBI:83834"/>
        <dbReference type="EC" id="5.2.1.8"/>
    </reaction>
</comment>
<comment type="similarity">
    <text evidence="3 11">Belongs to the PrsA family.</text>
</comment>
<keyword evidence="10 11" id="KW-0449">Lipoprotein</keyword>
<dbReference type="EMBL" id="FUWO01000005">
    <property type="protein sequence ID" value="SJZ42970.1"/>
    <property type="molecule type" value="Genomic_DNA"/>
</dbReference>
<feature type="signal peptide" evidence="13">
    <location>
        <begin position="1"/>
        <end position="26"/>
    </location>
</feature>
<dbReference type="Proteomes" id="UP000189941">
    <property type="component" value="Unassembled WGS sequence"/>
</dbReference>
<keyword evidence="4 11" id="KW-1003">Cell membrane</keyword>
<dbReference type="RefSeq" id="WP_078755554.1">
    <property type="nucleotide sequence ID" value="NZ_FUWO01000005.1"/>
</dbReference>
<dbReference type="InterPro" id="IPR046357">
    <property type="entry name" value="PPIase_dom_sf"/>
</dbReference>
<dbReference type="PANTHER" id="PTHR47245:SF1">
    <property type="entry name" value="FOLDASE PROTEIN PRSA"/>
    <property type="match status" value="1"/>
</dbReference>
<dbReference type="GO" id="GO:0003755">
    <property type="term" value="F:peptidyl-prolyl cis-trans isomerase activity"/>
    <property type="evidence" value="ECO:0007669"/>
    <property type="project" value="UniProtKB-UniRule"/>
</dbReference>
<feature type="chain" id="PRO_5012345985" description="Foldase protein PrsA" evidence="13">
    <location>
        <begin position="27"/>
        <end position="351"/>
    </location>
</feature>
<dbReference type="OrthoDB" id="14196at2"/>
<evidence type="ECO:0000256" key="12">
    <source>
        <dbReference type="SAM" id="MobiDB-lite"/>
    </source>
</evidence>
<dbReference type="InterPro" id="IPR000297">
    <property type="entry name" value="PPIase_PpiC"/>
</dbReference>
<evidence type="ECO:0000256" key="9">
    <source>
        <dbReference type="ARBA" id="ARBA00023235"/>
    </source>
</evidence>
<dbReference type="GO" id="GO:0005886">
    <property type="term" value="C:plasma membrane"/>
    <property type="evidence" value="ECO:0007669"/>
    <property type="project" value="UniProtKB-SubCell"/>
</dbReference>
<protein>
    <recommendedName>
        <fullName evidence="11">Foldase protein PrsA</fullName>
        <ecNumber evidence="11">5.2.1.8</ecNumber>
    </recommendedName>
</protein>
<gene>
    <name evidence="11" type="primary">prsA</name>
    <name evidence="15" type="ORF">SAMN02746011_00754</name>
</gene>
<comment type="function">
    <text evidence="11">Plays a major role in protein secretion by helping the post-translocational extracellular folding of several secreted proteins.</text>
</comment>
<evidence type="ECO:0000259" key="14">
    <source>
        <dbReference type="PROSITE" id="PS50198"/>
    </source>
</evidence>
<evidence type="ECO:0000256" key="4">
    <source>
        <dbReference type="ARBA" id="ARBA00022475"/>
    </source>
</evidence>
<evidence type="ECO:0000256" key="7">
    <source>
        <dbReference type="ARBA" id="ARBA00023136"/>
    </source>
</evidence>
<accession>A0A1T4KKP0</accession>
<keyword evidence="9 11" id="KW-0413">Isomerase</keyword>
<evidence type="ECO:0000256" key="13">
    <source>
        <dbReference type="SAM" id="SignalP"/>
    </source>
</evidence>
<comment type="subcellular location">
    <subcellularLocation>
        <location evidence="2 11">Cell membrane</location>
        <topology evidence="2 11">Lipid-anchor</topology>
    </subcellularLocation>
</comment>
<keyword evidence="5 11" id="KW-0732">Signal</keyword>